<evidence type="ECO:0000256" key="2">
    <source>
        <dbReference type="ARBA" id="ARBA00007012"/>
    </source>
</evidence>
<dbReference type="PANTHER" id="PTHR46552:SF1">
    <property type="entry name" value="NADH-UBIQUINONE OXIDOREDUCTASE CHAIN 2"/>
    <property type="match status" value="1"/>
</dbReference>
<dbReference type="PRINTS" id="PR01436">
    <property type="entry name" value="NADHDHGNASE2"/>
</dbReference>
<evidence type="ECO:0000256" key="10">
    <source>
        <dbReference type="ARBA" id="ARBA00022982"/>
    </source>
</evidence>
<feature type="transmembrane region" description="Helical" evidence="17">
    <location>
        <begin position="324"/>
        <end position="342"/>
    </location>
</feature>
<organism evidence="21">
    <name type="scientific">Holodactylus africanus</name>
    <dbReference type="NCBI Taxonomy" id="96743"/>
    <lineage>
        <taxon>Eukaryota</taxon>
        <taxon>Metazoa</taxon>
        <taxon>Chordata</taxon>
        <taxon>Craniata</taxon>
        <taxon>Vertebrata</taxon>
        <taxon>Euteleostomi</taxon>
        <taxon>Lepidosauria</taxon>
        <taxon>Squamata</taxon>
        <taxon>Bifurcata</taxon>
        <taxon>Gekkota</taxon>
        <taxon>Pygopoidea</taxon>
        <taxon>Diplodactylidae</taxon>
        <taxon>Holodactylus</taxon>
    </lineage>
</organism>
<evidence type="ECO:0000256" key="17">
    <source>
        <dbReference type="RuleBase" id="RU003403"/>
    </source>
</evidence>
<evidence type="ECO:0000256" key="16">
    <source>
        <dbReference type="ARBA" id="ARBA00049551"/>
    </source>
</evidence>
<keyword evidence="10 17" id="KW-0249">Electron transport</keyword>
<keyword evidence="11 17" id="KW-1133">Transmembrane helix</keyword>
<comment type="subcellular location">
    <subcellularLocation>
        <location evidence="1 17">Mitochondrion inner membrane</location>
        <topology evidence="1 17">Multi-pass membrane protein</topology>
    </subcellularLocation>
</comment>
<protein>
    <recommendedName>
        <fullName evidence="4 17">NADH-ubiquinone oxidoreductase chain 2</fullName>
        <ecNumber evidence="3 17">7.1.1.2</ecNumber>
    </recommendedName>
</protein>
<dbReference type="GO" id="GO:0005743">
    <property type="term" value="C:mitochondrial inner membrane"/>
    <property type="evidence" value="ECO:0007669"/>
    <property type="project" value="UniProtKB-SubCell"/>
</dbReference>
<evidence type="ECO:0000256" key="1">
    <source>
        <dbReference type="ARBA" id="ARBA00004448"/>
    </source>
</evidence>
<keyword evidence="14 17" id="KW-0496">Mitochondrion</keyword>
<sequence>MLPTTWFLLILSLTTGTMITMSSSHWLLAWIGLELNTLAIIPIITKMHHPRTTEAAIKYFLTQAMASALIMFSSTLNAWITGQWTITQLQYPPATMMLTLALAMKLGLVPIHFWLPEVMQGTTINTAMLLTTWQKIAPLTLLCMMTNHLNIQMLLTLSLLSTLMGGMTGLNQTQTRKIMAYSSITHMGWLLITLIIAPNLALLTMLFYLLMTITMFMTLNTTSAKTITDLGPTWTHSPTITALMMFTLLSLGGLPPMSGFAPKWLILKEMVSLNLMPICLTMALASLLSLFFYLRLAHLTVTTAPPTTTTTKHNWRYKPQMMKMISTQIMASILLLPLLPLLQNTT</sequence>
<gene>
    <name evidence="21" type="primary">ND2</name>
</gene>
<evidence type="ECO:0000259" key="19">
    <source>
        <dbReference type="Pfam" id="PF00361"/>
    </source>
</evidence>
<feature type="transmembrane region" description="Helical" evidence="17">
    <location>
        <begin position="190"/>
        <end position="219"/>
    </location>
</feature>
<evidence type="ECO:0000256" key="8">
    <source>
        <dbReference type="ARBA" id="ARBA00022792"/>
    </source>
</evidence>
<dbReference type="InterPro" id="IPR001750">
    <property type="entry name" value="ND/Mrp_TM"/>
</dbReference>
<keyword evidence="9 17" id="KW-1278">Translocase</keyword>
<evidence type="ECO:0000256" key="7">
    <source>
        <dbReference type="ARBA" id="ARBA00022692"/>
    </source>
</evidence>
<evidence type="ECO:0000256" key="4">
    <source>
        <dbReference type="ARBA" id="ARBA00021008"/>
    </source>
</evidence>
<geneLocation type="mitochondrion" evidence="21"/>
<evidence type="ECO:0000256" key="9">
    <source>
        <dbReference type="ARBA" id="ARBA00022967"/>
    </source>
</evidence>
<dbReference type="EMBL" id="AB308474">
    <property type="protein sequence ID" value="BAF96578.1"/>
    <property type="molecule type" value="Genomic_DNA"/>
</dbReference>
<dbReference type="InterPro" id="IPR010933">
    <property type="entry name" value="NADH_DH_su2_C"/>
</dbReference>
<evidence type="ECO:0000256" key="12">
    <source>
        <dbReference type="ARBA" id="ARBA00023027"/>
    </source>
</evidence>
<evidence type="ECO:0000256" key="5">
    <source>
        <dbReference type="ARBA" id="ARBA00022448"/>
    </source>
</evidence>
<dbReference type="Pfam" id="PF00361">
    <property type="entry name" value="Proton_antipo_M"/>
    <property type="match status" value="1"/>
</dbReference>
<dbReference type="GO" id="GO:0008137">
    <property type="term" value="F:NADH dehydrogenase (ubiquinone) activity"/>
    <property type="evidence" value="ECO:0007669"/>
    <property type="project" value="UniProtKB-EC"/>
</dbReference>
<keyword evidence="18" id="KW-0732">Signal</keyword>
<evidence type="ECO:0000256" key="14">
    <source>
        <dbReference type="ARBA" id="ARBA00023128"/>
    </source>
</evidence>
<feature type="transmembrane region" description="Helical" evidence="17">
    <location>
        <begin position="153"/>
        <end position="170"/>
    </location>
</feature>
<dbReference type="InterPro" id="IPR003917">
    <property type="entry name" value="NADH_UbQ_OxRdtase_chain2"/>
</dbReference>
<feature type="transmembrane region" description="Helical" evidence="17">
    <location>
        <begin position="56"/>
        <end position="76"/>
    </location>
</feature>
<evidence type="ECO:0000256" key="13">
    <source>
        <dbReference type="ARBA" id="ARBA00023075"/>
    </source>
</evidence>
<evidence type="ECO:0000256" key="3">
    <source>
        <dbReference type="ARBA" id="ARBA00012944"/>
    </source>
</evidence>
<keyword evidence="5" id="KW-0813">Transport</keyword>
<evidence type="ECO:0000256" key="6">
    <source>
        <dbReference type="ARBA" id="ARBA00022660"/>
    </source>
</evidence>
<dbReference type="EC" id="7.1.1.2" evidence="3 17"/>
<evidence type="ECO:0000259" key="20">
    <source>
        <dbReference type="Pfam" id="PF06444"/>
    </source>
</evidence>
<evidence type="ECO:0000256" key="11">
    <source>
        <dbReference type="ARBA" id="ARBA00022989"/>
    </source>
</evidence>
<dbReference type="GO" id="GO:0006120">
    <property type="term" value="P:mitochondrial electron transport, NADH to ubiquinone"/>
    <property type="evidence" value="ECO:0007669"/>
    <property type="project" value="InterPro"/>
</dbReference>
<evidence type="ECO:0000256" key="18">
    <source>
        <dbReference type="SAM" id="SignalP"/>
    </source>
</evidence>
<feature type="transmembrane region" description="Helical" evidence="17">
    <location>
        <begin position="239"/>
        <end position="261"/>
    </location>
</feature>
<feature type="domain" description="NADH dehydrogenase subunit 2 C-terminal" evidence="20">
    <location>
        <begin position="290"/>
        <end position="342"/>
    </location>
</feature>
<reference evidence="21" key="1">
    <citation type="journal article" date="2008" name="Gene">
        <title>Molecular phylogenetic and dating analyses using mitochondrial DNA sequences of eyelid geckos (Squamata: Eublepharidae).</title>
        <authorList>
            <person name="Jonniaux P."/>
            <person name="Kumazawa Y."/>
        </authorList>
    </citation>
    <scope>NUCLEOTIDE SEQUENCE</scope>
</reference>
<name>A9ZP03_9SAUR</name>
<proteinExistence type="inferred from homology"/>
<feature type="signal peptide" evidence="18">
    <location>
        <begin position="1"/>
        <end position="16"/>
    </location>
</feature>
<keyword evidence="15 17" id="KW-0472">Membrane</keyword>
<comment type="catalytic activity">
    <reaction evidence="16 17">
        <text>a ubiquinone + NADH + 5 H(+)(in) = a ubiquinol + NAD(+) + 4 H(+)(out)</text>
        <dbReference type="Rhea" id="RHEA:29091"/>
        <dbReference type="Rhea" id="RHEA-COMP:9565"/>
        <dbReference type="Rhea" id="RHEA-COMP:9566"/>
        <dbReference type="ChEBI" id="CHEBI:15378"/>
        <dbReference type="ChEBI" id="CHEBI:16389"/>
        <dbReference type="ChEBI" id="CHEBI:17976"/>
        <dbReference type="ChEBI" id="CHEBI:57540"/>
        <dbReference type="ChEBI" id="CHEBI:57945"/>
        <dbReference type="EC" id="7.1.1.2"/>
    </reaction>
</comment>
<keyword evidence="7 17" id="KW-0812">Transmembrane</keyword>
<evidence type="ECO:0000313" key="21">
    <source>
        <dbReference type="EMBL" id="BAF96578.1"/>
    </source>
</evidence>
<keyword evidence="8 17" id="KW-0999">Mitochondrion inner membrane</keyword>
<comment type="function">
    <text evidence="17">Core subunit of the mitochondrial membrane respiratory chain NADH dehydrogenase (Complex I) which catalyzes electron transfer from NADH through the respiratory chain, using ubiquinone as an electron acceptor. Essential for the catalytic activity and assembly of complex I.</text>
</comment>
<keyword evidence="6 17" id="KW-0679">Respiratory chain</keyword>
<dbReference type="PANTHER" id="PTHR46552">
    <property type="entry name" value="NADH-UBIQUINONE OXIDOREDUCTASE CHAIN 2"/>
    <property type="match status" value="1"/>
</dbReference>
<feature type="domain" description="NADH:quinone oxidoreductase/Mrp antiporter transmembrane" evidence="19">
    <location>
        <begin position="23"/>
        <end position="288"/>
    </location>
</feature>
<dbReference type="AlphaFoldDB" id="A9ZP03"/>
<dbReference type="InterPro" id="IPR050175">
    <property type="entry name" value="Complex_I_Subunit_2"/>
</dbReference>
<evidence type="ECO:0000256" key="15">
    <source>
        <dbReference type="ARBA" id="ARBA00023136"/>
    </source>
</evidence>
<keyword evidence="13 17" id="KW-0830">Ubiquinone</keyword>
<feature type="transmembrane region" description="Helical" evidence="17">
    <location>
        <begin position="273"/>
        <end position="294"/>
    </location>
</feature>
<dbReference type="Pfam" id="PF06444">
    <property type="entry name" value="NADH_dehy_S2_C"/>
    <property type="match status" value="1"/>
</dbReference>
<comment type="similarity">
    <text evidence="2 17">Belongs to the complex I subunit 2 family.</text>
</comment>
<feature type="chain" id="PRO_5002745874" description="NADH-ubiquinone oxidoreductase chain 2" evidence="18">
    <location>
        <begin position="17"/>
        <end position="346"/>
    </location>
</feature>
<feature type="transmembrane region" description="Helical" evidence="17">
    <location>
        <begin position="96"/>
        <end position="115"/>
    </location>
</feature>
<keyword evidence="12 17" id="KW-0520">NAD</keyword>
<accession>A9ZP03</accession>